<accession>A0AAD5CDG6</accession>
<dbReference type="GO" id="GO:0005634">
    <property type="term" value="C:nucleus"/>
    <property type="evidence" value="ECO:0007669"/>
    <property type="project" value="UniProtKB-SubCell"/>
</dbReference>
<keyword evidence="6 11" id="KW-0863">Zinc-finger</keyword>
<evidence type="ECO:0000256" key="8">
    <source>
        <dbReference type="ARBA" id="ARBA00022833"/>
    </source>
</evidence>
<feature type="compositionally biased region" description="Polar residues" evidence="12">
    <location>
        <begin position="1"/>
        <end position="13"/>
    </location>
</feature>
<evidence type="ECO:0000259" key="13">
    <source>
        <dbReference type="PROSITE" id="PS50157"/>
    </source>
</evidence>
<protein>
    <recommendedName>
        <fullName evidence="3">RING-type E3 ubiquitin transferase</fullName>
        <ecNumber evidence="3">2.3.2.27</ecNumber>
    </recommendedName>
</protein>
<sequence>MLQIRLSNKTAASESGGGAKLPSGETVTVACPDHLVLSDLPVAKSVGSSSGVTLVKTVGRKARRSLGERVHFCAQCDFPIAIYGRLIPCEHAFCLDCARSDSTCFLCEERIQKIQTVKMMEGMFLCAAPHCLKSFLNKADFKAHVRSVHPDLVNSNLQKDGNETEASKNKKPTTSDSTVQAPIPRPAQDGEDRTQTQPLIPIRPLMQPKPNPPTAFDGTNTQQLKFDHPVTGLQPPASVVPQNPNVMVPGSCGPPVYVGQQVPEAGVEQGSSLGYPPQLWNAGPNGQAFDPRLMNQVGFFQGGPQVNANDGRGASNVPPVQPFGNFRSGDSSHHGQGYGSQQD</sequence>
<evidence type="ECO:0000256" key="12">
    <source>
        <dbReference type="SAM" id="MobiDB-lite"/>
    </source>
</evidence>
<evidence type="ECO:0000256" key="7">
    <source>
        <dbReference type="ARBA" id="ARBA00022786"/>
    </source>
</evidence>
<keyword evidence="5" id="KW-0479">Metal-binding</keyword>
<dbReference type="InterPro" id="IPR013087">
    <property type="entry name" value="Znf_C2H2_type"/>
</dbReference>
<dbReference type="CDD" id="cd16508">
    <property type="entry name" value="RING-HC_HAKAI-like"/>
    <property type="match status" value="1"/>
</dbReference>
<keyword evidence="4" id="KW-0808">Transferase</keyword>
<comment type="similarity">
    <text evidence="10">Belongs to the Hakai family.</text>
</comment>
<dbReference type="GO" id="GO:0030155">
    <property type="term" value="P:regulation of cell adhesion"/>
    <property type="evidence" value="ECO:0007669"/>
    <property type="project" value="TreeGrafter"/>
</dbReference>
<evidence type="ECO:0000256" key="2">
    <source>
        <dbReference type="ARBA" id="ARBA00004123"/>
    </source>
</evidence>
<evidence type="ECO:0000256" key="11">
    <source>
        <dbReference type="PROSITE-ProRule" id="PRU00042"/>
    </source>
</evidence>
<keyword evidence="9" id="KW-0539">Nucleus</keyword>
<evidence type="ECO:0000256" key="1">
    <source>
        <dbReference type="ARBA" id="ARBA00000900"/>
    </source>
</evidence>
<evidence type="ECO:0000256" key="5">
    <source>
        <dbReference type="ARBA" id="ARBA00022723"/>
    </source>
</evidence>
<feature type="region of interest" description="Disordered" evidence="12">
    <location>
        <begin position="1"/>
        <end position="23"/>
    </location>
</feature>
<dbReference type="InterPro" id="IPR040383">
    <property type="entry name" value="HAKAI/CBLL2"/>
</dbReference>
<evidence type="ECO:0000256" key="10">
    <source>
        <dbReference type="ARBA" id="ARBA00038499"/>
    </source>
</evidence>
<dbReference type="PANTHER" id="PTHR13480">
    <property type="entry name" value="E3 UBIQUITIN-PROTEIN LIGASE HAKAI-RELATED"/>
    <property type="match status" value="1"/>
</dbReference>
<proteinExistence type="inferred from homology"/>
<dbReference type="GO" id="GO:0016567">
    <property type="term" value="P:protein ubiquitination"/>
    <property type="evidence" value="ECO:0007669"/>
    <property type="project" value="InterPro"/>
</dbReference>
<evidence type="ECO:0000256" key="4">
    <source>
        <dbReference type="ARBA" id="ARBA00022679"/>
    </source>
</evidence>
<feature type="region of interest" description="Disordered" evidence="12">
    <location>
        <begin position="302"/>
        <end position="343"/>
    </location>
</feature>
<comment type="caution">
    <text evidence="14">The sequence shown here is derived from an EMBL/GenBank/DDBJ whole genome shotgun (WGS) entry which is preliminary data.</text>
</comment>
<evidence type="ECO:0000256" key="9">
    <source>
        <dbReference type="ARBA" id="ARBA00023242"/>
    </source>
</evidence>
<evidence type="ECO:0000313" key="15">
    <source>
        <dbReference type="Proteomes" id="UP001206925"/>
    </source>
</evidence>
<dbReference type="PROSITE" id="PS00028">
    <property type="entry name" value="ZINC_FINGER_C2H2_1"/>
    <property type="match status" value="1"/>
</dbReference>
<dbReference type="AlphaFoldDB" id="A0AAD5CDG6"/>
<evidence type="ECO:0000256" key="3">
    <source>
        <dbReference type="ARBA" id="ARBA00012483"/>
    </source>
</evidence>
<dbReference type="PROSITE" id="PS00518">
    <property type="entry name" value="ZF_RING_1"/>
    <property type="match status" value="1"/>
</dbReference>
<dbReference type="InterPro" id="IPR017907">
    <property type="entry name" value="Znf_RING_CS"/>
</dbReference>
<dbReference type="InterPro" id="IPR013083">
    <property type="entry name" value="Znf_RING/FYVE/PHD"/>
</dbReference>
<evidence type="ECO:0000313" key="14">
    <source>
        <dbReference type="EMBL" id="KAI7739290.1"/>
    </source>
</evidence>
<dbReference type="GO" id="GO:0008270">
    <property type="term" value="F:zinc ion binding"/>
    <property type="evidence" value="ECO:0007669"/>
    <property type="project" value="UniProtKB-KW"/>
</dbReference>
<reference evidence="14" key="1">
    <citation type="submission" date="2022-06" db="EMBL/GenBank/DDBJ databases">
        <title>Uncovering the hologenomic basis of an extraordinary plant invasion.</title>
        <authorList>
            <person name="Bieker V.C."/>
            <person name="Martin M.D."/>
            <person name="Gilbert T."/>
            <person name="Hodgins K."/>
            <person name="Battlay P."/>
            <person name="Petersen B."/>
            <person name="Wilson J."/>
        </authorList>
    </citation>
    <scope>NUCLEOTIDE SEQUENCE</scope>
    <source>
        <strain evidence="14">AA19_3_7</strain>
        <tissue evidence="14">Leaf</tissue>
    </source>
</reference>
<dbReference type="Proteomes" id="UP001206925">
    <property type="component" value="Unassembled WGS sequence"/>
</dbReference>
<dbReference type="InterPro" id="IPR040380">
    <property type="entry name" value="HAKAI-like_RING-HC"/>
</dbReference>
<keyword evidence="8" id="KW-0862">Zinc</keyword>
<name>A0AAD5CDG6_AMBAR</name>
<keyword evidence="15" id="KW-1185">Reference proteome</keyword>
<dbReference type="Gene3D" id="3.30.40.10">
    <property type="entry name" value="Zinc/RING finger domain, C3HC4 (zinc finger)"/>
    <property type="match status" value="1"/>
</dbReference>
<gene>
    <name evidence="14" type="ORF">M8C21_026625</name>
</gene>
<dbReference type="PANTHER" id="PTHR13480:SF0">
    <property type="entry name" value="E3 UBIQUITIN-PROTEIN LIGASE HAKAI"/>
    <property type="match status" value="1"/>
</dbReference>
<evidence type="ECO:0000256" key="6">
    <source>
        <dbReference type="ARBA" id="ARBA00022771"/>
    </source>
</evidence>
<feature type="domain" description="C2H2-type" evidence="13">
    <location>
        <begin position="124"/>
        <end position="149"/>
    </location>
</feature>
<keyword evidence="7" id="KW-0833">Ubl conjugation pathway</keyword>
<dbReference type="EC" id="2.3.2.27" evidence="3"/>
<dbReference type="PROSITE" id="PS50157">
    <property type="entry name" value="ZINC_FINGER_C2H2_2"/>
    <property type="match status" value="1"/>
</dbReference>
<organism evidence="14 15">
    <name type="scientific">Ambrosia artemisiifolia</name>
    <name type="common">Common ragweed</name>
    <dbReference type="NCBI Taxonomy" id="4212"/>
    <lineage>
        <taxon>Eukaryota</taxon>
        <taxon>Viridiplantae</taxon>
        <taxon>Streptophyta</taxon>
        <taxon>Embryophyta</taxon>
        <taxon>Tracheophyta</taxon>
        <taxon>Spermatophyta</taxon>
        <taxon>Magnoliopsida</taxon>
        <taxon>eudicotyledons</taxon>
        <taxon>Gunneridae</taxon>
        <taxon>Pentapetalae</taxon>
        <taxon>asterids</taxon>
        <taxon>campanulids</taxon>
        <taxon>Asterales</taxon>
        <taxon>Asteraceae</taxon>
        <taxon>Asteroideae</taxon>
        <taxon>Heliantheae alliance</taxon>
        <taxon>Heliantheae</taxon>
        <taxon>Ambrosia</taxon>
    </lineage>
</organism>
<dbReference type="EMBL" id="JAMZMK010008639">
    <property type="protein sequence ID" value="KAI7739290.1"/>
    <property type="molecule type" value="Genomic_DNA"/>
</dbReference>
<dbReference type="GO" id="GO:0061630">
    <property type="term" value="F:ubiquitin protein ligase activity"/>
    <property type="evidence" value="ECO:0007669"/>
    <property type="project" value="UniProtKB-EC"/>
</dbReference>
<comment type="subcellular location">
    <subcellularLocation>
        <location evidence="2">Nucleus</location>
    </subcellularLocation>
</comment>
<feature type="region of interest" description="Disordered" evidence="12">
    <location>
        <begin position="152"/>
        <end position="222"/>
    </location>
</feature>
<comment type="catalytic activity">
    <reaction evidence="1">
        <text>S-ubiquitinyl-[E2 ubiquitin-conjugating enzyme]-L-cysteine + [acceptor protein]-L-lysine = [E2 ubiquitin-conjugating enzyme]-L-cysteine + N(6)-ubiquitinyl-[acceptor protein]-L-lysine.</text>
        <dbReference type="EC" id="2.3.2.27"/>
    </reaction>
</comment>